<evidence type="ECO:0000313" key="2">
    <source>
        <dbReference type="EMBL" id="AGH17244.1"/>
    </source>
</evidence>
<reference evidence="2 3" key="1">
    <citation type="journal article" date="2013" name="Genome Announc.">
        <title>Complete Genome Sequence of a Chinese Strain of 'Candidatus Liberibacter asiaticus'.</title>
        <authorList>
            <person name="Lin H."/>
            <person name="Han C.S."/>
            <person name="Liu B."/>
            <person name="Lou B."/>
            <person name="Bai X."/>
            <person name="Deng C."/>
            <person name="Civerolo E.L."/>
            <person name="Gupta G."/>
        </authorList>
    </citation>
    <scope>NUCLEOTIDE SEQUENCE [LARGE SCALE GENOMIC DNA]</scope>
    <source>
        <strain evidence="3">gxpsy</strain>
    </source>
</reference>
<evidence type="ECO:0000256" key="1">
    <source>
        <dbReference type="SAM" id="MobiDB-lite"/>
    </source>
</evidence>
<accession>A0ABM5NF31</accession>
<feature type="region of interest" description="Disordered" evidence="1">
    <location>
        <begin position="38"/>
        <end position="58"/>
    </location>
</feature>
<dbReference type="Proteomes" id="UP000011820">
    <property type="component" value="Chromosome"/>
</dbReference>
<dbReference type="RefSeq" id="WP_015452839.1">
    <property type="nucleotide sequence ID" value="NC_020549.1"/>
</dbReference>
<dbReference type="EMBL" id="CP004005">
    <property type="protein sequence ID" value="AGH17244.1"/>
    <property type="molecule type" value="Genomic_DNA"/>
</dbReference>
<protein>
    <recommendedName>
        <fullName evidence="4">Lipoprotein</fullName>
    </recommendedName>
</protein>
<proteinExistence type="predicted"/>
<keyword evidence="3" id="KW-1185">Reference proteome</keyword>
<sequence>MDIKGLIVASLISSTVIMSGCSETLDPENGIRELEARMKQERKKADQPIGGGKTGGNLTKRWWQKDIFRQ</sequence>
<organism evidence="2 3">
    <name type="scientific">Candidatus Liberibacter asiaticus str. gxpsy</name>
    <dbReference type="NCBI Taxonomy" id="1174529"/>
    <lineage>
        <taxon>Bacteria</taxon>
        <taxon>Pseudomonadati</taxon>
        <taxon>Pseudomonadota</taxon>
        <taxon>Alphaproteobacteria</taxon>
        <taxon>Hyphomicrobiales</taxon>
        <taxon>Rhizobiaceae</taxon>
        <taxon>Liberibacter</taxon>
    </lineage>
</organism>
<evidence type="ECO:0008006" key="4">
    <source>
        <dbReference type="Google" id="ProtNLM"/>
    </source>
</evidence>
<dbReference type="GeneID" id="93077237"/>
<evidence type="ECO:0000313" key="3">
    <source>
        <dbReference type="Proteomes" id="UP000011820"/>
    </source>
</evidence>
<gene>
    <name evidence="2" type="ORF">WSI_04370</name>
</gene>
<dbReference type="PROSITE" id="PS51257">
    <property type="entry name" value="PROKAR_LIPOPROTEIN"/>
    <property type="match status" value="1"/>
</dbReference>
<name>A0ABM5NF31_LIBAS</name>